<sequence>MPNTKMTMIRGGKTVFSYSVSIPGTWARTDDQLRAAWNRAAVALNELATLIDERTNNKHLPLPVHYRDNGELCEYSESRDMASGCPRGCASARTHYANDGHLMCAEED</sequence>
<reference evidence="1 2" key="1">
    <citation type="submission" date="2014-03" db="EMBL/GenBank/DDBJ databases">
        <authorList>
            <person name="Churilla B.M."/>
            <person name="Abrahim M.R."/>
            <person name="Burke K.A."/>
            <person name="Yu V.J."/>
            <person name="Adkins N.L."/>
            <person name="Cohen K.L."/>
            <person name="Colicchio M.A."/>
            <person name="Fasoranti T.O."/>
            <person name="Genkil J.S."/>
            <person name="Kramer Z.J."/>
            <person name="Prout A.K."/>
            <person name="Schafer C.E."/>
            <person name="Schwarz A.G."/>
            <person name="Tish M."/>
            <person name="Vispute N."/>
            <person name="Wilkes K.E."/>
            <person name="Williams C.R."/>
            <person name="Xiao X."/>
            <person name="Yoder B.A."/>
            <person name="Lapin J.S."/>
            <person name="Ott C.T."/>
            <person name="Walburn T.D."/>
            <person name="Bradley K.W."/>
            <person name="Clarke D.Q."/>
            <person name="Lewis M.F."/>
            <person name="Barker L.P."/>
            <person name="Bailey C."/>
            <person name="Asai D.J."/>
            <person name="Bowman C.A."/>
            <person name="Russell D.A."/>
            <person name="Pope W.H."/>
            <person name="Jacobs-Sera D."/>
            <person name="Hendrix R.W."/>
            <person name="Hatfull G.F."/>
        </authorList>
    </citation>
    <scope>NUCLEOTIDE SEQUENCE [LARGE SCALE GENOMIC DNA]</scope>
</reference>
<dbReference type="Proteomes" id="UP000027390">
    <property type="component" value="Segment"/>
</dbReference>
<organism evidence="1 2">
    <name type="scientific">Mycobacterium phage Willis</name>
    <dbReference type="NCBI Taxonomy" id="1486404"/>
    <lineage>
        <taxon>Viruses</taxon>
        <taxon>Duplodnaviria</taxon>
        <taxon>Heunggongvirae</taxon>
        <taxon>Uroviricota</taxon>
        <taxon>Caudoviricetes</taxon>
        <taxon>Ceeclamvirinae</taxon>
        <taxon>Bixzunavirus</taxon>
        <taxon>Bixzunavirus Bxz1</taxon>
    </lineage>
</organism>
<dbReference type="EMBL" id="KJ595575">
    <property type="protein sequence ID" value="AID18132.1"/>
    <property type="molecule type" value="Genomic_DNA"/>
</dbReference>
<protein>
    <submittedName>
        <fullName evidence="1">Uncharacterized protein</fullName>
    </submittedName>
</protein>
<evidence type="ECO:0000313" key="2">
    <source>
        <dbReference type="Proteomes" id="UP000027390"/>
    </source>
</evidence>
<gene>
    <name evidence="1" type="primary">52</name>
    <name evidence="1" type="ORF">PBI_WILLIS_52</name>
</gene>
<evidence type="ECO:0000313" key="1">
    <source>
        <dbReference type="EMBL" id="AID18132.1"/>
    </source>
</evidence>
<name>A0A068CGR1_9CAUD</name>
<proteinExistence type="predicted"/>
<accession>A0A068CGR1</accession>